<reference evidence="2" key="1">
    <citation type="submission" date="2016-11" db="UniProtKB">
        <authorList>
            <consortium name="WormBaseParasite"/>
        </authorList>
    </citation>
    <scope>IDENTIFICATION</scope>
</reference>
<keyword evidence="1" id="KW-1185">Reference proteome</keyword>
<dbReference type="AlphaFoldDB" id="A0A1I8FQX0"/>
<evidence type="ECO:0000313" key="1">
    <source>
        <dbReference type="Proteomes" id="UP000095280"/>
    </source>
</evidence>
<protein>
    <submittedName>
        <fullName evidence="2">Secreted protein</fullName>
    </submittedName>
</protein>
<dbReference type="WBParaSite" id="maker-unitig_44098-snap-gene-0.2-mRNA-1">
    <property type="protein sequence ID" value="maker-unitig_44098-snap-gene-0.2-mRNA-1"/>
    <property type="gene ID" value="maker-unitig_44098-snap-gene-0.2"/>
</dbReference>
<name>A0A1I8FQX0_9PLAT</name>
<proteinExistence type="predicted"/>
<organism evidence="1 2">
    <name type="scientific">Macrostomum lignano</name>
    <dbReference type="NCBI Taxonomy" id="282301"/>
    <lineage>
        <taxon>Eukaryota</taxon>
        <taxon>Metazoa</taxon>
        <taxon>Spiralia</taxon>
        <taxon>Lophotrochozoa</taxon>
        <taxon>Platyhelminthes</taxon>
        <taxon>Rhabditophora</taxon>
        <taxon>Macrostomorpha</taxon>
        <taxon>Macrostomida</taxon>
        <taxon>Macrostomidae</taxon>
        <taxon>Macrostomum</taxon>
    </lineage>
</organism>
<accession>A0A1I8FQX0</accession>
<dbReference type="Proteomes" id="UP000095280">
    <property type="component" value="Unplaced"/>
</dbReference>
<evidence type="ECO:0000313" key="2">
    <source>
        <dbReference type="WBParaSite" id="maker-unitig_44098-snap-gene-0.2-mRNA-1"/>
    </source>
</evidence>
<sequence length="238" mass="26086">LILQRVLSAQSGGHGQAADSQDDHHLPVPDLAGAWPVVLSFLIYSLPLSPPARPVPQRRPAQGRLFRPVQPCRLRSLLLTTGDASGAAAAACSSPCWCGVRSRSMGKEDAIRALKRTLCWRTAECVRLNNADQRQIAPSRRNFSFKSGMESNRRFSSSLSSTLVAWRRKLLVHKLLNVGPLQMKFRLFDMPETATCAQRLSVIWRWRKLLVFLSGADPVLSAADSGAEAAESGESGEI</sequence>